<dbReference type="AlphaFoldDB" id="A0A0W1R8X0"/>
<gene>
    <name evidence="2" type="ORF">AUR64_09495</name>
</gene>
<protein>
    <submittedName>
        <fullName evidence="2">Uncharacterized protein</fullName>
    </submittedName>
</protein>
<accession>A0A0W1R8X0</accession>
<keyword evidence="1" id="KW-0472">Membrane</keyword>
<evidence type="ECO:0000313" key="3">
    <source>
        <dbReference type="Proteomes" id="UP000054387"/>
    </source>
</evidence>
<evidence type="ECO:0000313" key="2">
    <source>
        <dbReference type="EMBL" id="KTG09853.1"/>
    </source>
</evidence>
<feature type="transmembrane region" description="Helical" evidence="1">
    <location>
        <begin position="57"/>
        <end position="76"/>
    </location>
</feature>
<dbReference type="Proteomes" id="UP000054387">
    <property type="component" value="Unassembled WGS sequence"/>
</dbReference>
<name>A0A0W1R8X0_9EURY</name>
<sequence>MPPATFDVSLGLTLLCLGATAAVAPTRIASLRALLFPTRHRDPDGPSLSSDAALVKALGLTVASVGGAFALMALTVG</sequence>
<reference evidence="2 3" key="1">
    <citation type="submission" date="2015-12" db="EMBL/GenBank/DDBJ databases">
        <title>Haloprofundus marisrubri gen. nov., sp. nov., an extremely halophilic archaeon isolated from the Discovery deep brine-seawater interface in the Red Sea.</title>
        <authorList>
            <person name="Zhang G."/>
            <person name="Stingl U."/>
            <person name="Rashid M."/>
        </authorList>
    </citation>
    <scope>NUCLEOTIDE SEQUENCE [LARGE SCALE GENOMIC DNA]</scope>
    <source>
        <strain evidence="2 3">SB9</strain>
    </source>
</reference>
<organism evidence="2 3">
    <name type="scientific">Haloprofundus marisrubri</name>
    <dbReference type="NCBI Taxonomy" id="1514971"/>
    <lineage>
        <taxon>Archaea</taxon>
        <taxon>Methanobacteriati</taxon>
        <taxon>Methanobacteriota</taxon>
        <taxon>Stenosarchaea group</taxon>
        <taxon>Halobacteria</taxon>
        <taxon>Halobacteriales</taxon>
        <taxon>Haloferacaceae</taxon>
        <taxon>Haloprofundus</taxon>
    </lineage>
</organism>
<proteinExistence type="predicted"/>
<evidence type="ECO:0000256" key="1">
    <source>
        <dbReference type="SAM" id="Phobius"/>
    </source>
</evidence>
<comment type="caution">
    <text evidence="2">The sequence shown here is derived from an EMBL/GenBank/DDBJ whole genome shotgun (WGS) entry which is preliminary data.</text>
</comment>
<dbReference type="OrthoDB" id="378295at2157"/>
<dbReference type="EMBL" id="LOPU01000018">
    <property type="protein sequence ID" value="KTG09853.1"/>
    <property type="molecule type" value="Genomic_DNA"/>
</dbReference>
<keyword evidence="1" id="KW-0812">Transmembrane</keyword>
<keyword evidence="3" id="KW-1185">Reference proteome</keyword>
<keyword evidence="1" id="KW-1133">Transmembrane helix</keyword>
<dbReference type="RefSeq" id="WP_058581208.1">
    <property type="nucleotide sequence ID" value="NZ_LOPU01000018.1"/>
</dbReference>